<keyword evidence="4" id="KW-1185">Reference proteome</keyword>
<feature type="region of interest" description="Disordered" evidence="1">
    <location>
        <begin position="221"/>
        <end position="299"/>
    </location>
</feature>
<dbReference type="InParanoid" id="A0A1D2VQF2"/>
<feature type="compositionally biased region" description="Basic and acidic residues" evidence="1">
    <location>
        <begin position="247"/>
        <end position="256"/>
    </location>
</feature>
<feature type="compositionally biased region" description="Polar residues" evidence="1">
    <location>
        <begin position="221"/>
        <end position="240"/>
    </location>
</feature>
<feature type="transmembrane region" description="Helical" evidence="2">
    <location>
        <begin position="7"/>
        <end position="27"/>
    </location>
</feature>
<dbReference type="PANTHER" id="PTHR28008">
    <property type="entry name" value="DOMAIN PROTEIN, PUTATIVE (AFU_ORTHOLOGUE AFUA_3G10980)-RELATED"/>
    <property type="match status" value="1"/>
</dbReference>
<protein>
    <submittedName>
        <fullName evidence="3">Uncharacterized protein</fullName>
    </submittedName>
</protein>
<dbReference type="EMBL" id="KV454475">
    <property type="protein sequence ID" value="ODV63831.1"/>
    <property type="molecule type" value="Genomic_DNA"/>
</dbReference>
<dbReference type="PANTHER" id="PTHR28008:SF1">
    <property type="entry name" value="DOMAIN PROTEIN, PUTATIVE (AFU_ORTHOLOGUE AFUA_3G10980)-RELATED"/>
    <property type="match status" value="1"/>
</dbReference>
<evidence type="ECO:0000256" key="1">
    <source>
        <dbReference type="SAM" id="MobiDB-lite"/>
    </source>
</evidence>
<feature type="compositionally biased region" description="Low complexity" evidence="1">
    <location>
        <begin position="168"/>
        <end position="185"/>
    </location>
</feature>
<feature type="transmembrane region" description="Helical" evidence="2">
    <location>
        <begin position="92"/>
        <end position="109"/>
    </location>
</feature>
<dbReference type="GeneID" id="30964842"/>
<keyword evidence="2" id="KW-1133">Transmembrane helix</keyword>
<evidence type="ECO:0000256" key="2">
    <source>
        <dbReference type="SAM" id="Phobius"/>
    </source>
</evidence>
<organism evidence="3 4">
    <name type="scientific">Ascoidea rubescens DSM 1968</name>
    <dbReference type="NCBI Taxonomy" id="1344418"/>
    <lineage>
        <taxon>Eukaryota</taxon>
        <taxon>Fungi</taxon>
        <taxon>Dikarya</taxon>
        <taxon>Ascomycota</taxon>
        <taxon>Saccharomycotina</taxon>
        <taxon>Saccharomycetes</taxon>
        <taxon>Ascoideaceae</taxon>
        <taxon>Ascoidea</taxon>
    </lineage>
</organism>
<feature type="region of interest" description="Disordered" evidence="1">
    <location>
        <begin position="163"/>
        <end position="185"/>
    </location>
</feature>
<name>A0A1D2VQF2_9ASCO</name>
<gene>
    <name evidence="3" type="ORF">ASCRUDRAFT_5755</name>
</gene>
<feature type="transmembrane region" description="Helical" evidence="2">
    <location>
        <begin position="33"/>
        <end position="50"/>
    </location>
</feature>
<dbReference type="Proteomes" id="UP000095038">
    <property type="component" value="Unassembled WGS sequence"/>
</dbReference>
<reference evidence="4" key="1">
    <citation type="submission" date="2016-05" db="EMBL/GenBank/DDBJ databases">
        <title>Comparative genomics of biotechnologically important yeasts.</title>
        <authorList>
            <consortium name="DOE Joint Genome Institute"/>
            <person name="Riley R."/>
            <person name="Haridas S."/>
            <person name="Wolfe K.H."/>
            <person name="Lopes M.R."/>
            <person name="Hittinger C.T."/>
            <person name="Goker M."/>
            <person name="Salamov A."/>
            <person name="Wisecaver J."/>
            <person name="Long T.M."/>
            <person name="Aerts A.L."/>
            <person name="Barry K."/>
            <person name="Choi C."/>
            <person name="Clum A."/>
            <person name="Coughlan A.Y."/>
            <person name="Deshpande S."/>
            <person name="Douglass A.P."/>
            <person name="Hanson S.J."/>
            <person name="Klenk H.-P."/>
            <person name="Labutti K."/>
            <person name="Lapidus A."/>
            <person name="Lindquist E."/>
            <person name="Lipzen A."/>
            <person name="Meier-Kolthoff J.P."/>
            <person name="Ohm R.A."/>
            <person name="Otillar R.P."/>
            <person name="Pangilinan J."/>
            <person name="Peng Y."/>
            <person name="Rokas A."/>
            <person name="Rosa C.A."/>
            <person name="Scheuner C."/>
            <person name="Sibirny A.A."/>
            <person name="Slot J.C."/>
            <person name="Stielow J.B."/>
            <person name="Sun H."/>
            <person name="Kurtzman C.P."/>
            <person name="Blackwell M."/>
            <person name="Grigoriev I.V."/>
            <person name="Jeffries T.W."/>
        </authorList>
    </citation>
    <scope>NUCLEOTIDE SEQUENCE [LARGE SCALE GENOMIC DNA]</scope>
    <source>
        <strain evidence="4">DSM 1968</strain>
    </source>
</reference>
<dbReference type="NCBIfam" id="NF037970">
    <property type="entry name" value="vanZ_1"/>
    <property type="match status" value="1"/>
</dbReference>
<dbReference type="AlphaFoldDB" id="A0A1D2VQF2"/>
<accession>A0A1D2VQF2</accession>
<dbReference type="RefSeq" id="XP_020050138.1">
    <property type="nucleotide sequence ID" value="XM_020191206.1"/>
</dbReference>
<evidence type="ECO:0000313" key="4">
    <source>
        <dbReference type="Proteomes" id="UP000095038"/>
    </source>
</evidence>
<feature type="compositionally biased region" description="Low complexity" evidence="1">
    <location>
        <begin position="260"/>
        <end position="292"/>
    </location>
</feature>
<evidence type="ECO:0000313" key="3">
    <source>
        <dbReference type="EMBL" id="ODV63831.1"/>
    </source>
</evidence>
<keyword evidence="2" id="KW-0812">Transmembrane</keyword>
<sequence length="299" mass="33583">MRVRKSVLLAFIIANFIALYLGLAEISLPNDKLLHFVVFFILTSLFYWTIDTNSTKKLRLVTFVSCSITASILSEFFQNIISSTRKFDINDILFNFLGSTLSLLISTFLHKKLIQKKRLDRIDQLHQYGREHDFRQQLIQNGEYFNDNASIITQTIDVDELIYGPKPNNNNNNNNDNNNDNNSNNKIKNNIDLEIGIPNLDGKKIITNNNNNLLAVGITPTSSCQSSINSTDNHNESTSANKNDNNNNKDSRKLESGIDNNIITSNESNNSTNIELSDLPSTTLPLSTNTTSGNGAFKE</sequence>
<dbReference type="OrthoDB" id="63581at2759"/>
<keyword evidence="2" id="KW-0472">Membrane</keyword>
<proteinExistence type="predicted"/>